<reference evidence="18" key="3">
    <citation type="submission" date="2020-10" db="EMBL/GenBank/DDBJ databases">
        <title>Genome sequences of Pseudomonas isolates.</title>
        <authorList>
            <person name="Wessels L."/>
            <person name="Reich F."/>
            <person name="Hammerl J."/>
        </authorList>
    </citation>
    <scope>NUCLEOTIDE SEQUENCE</scope>
    <source>
        <strain evidence="18">20-MO00640-0</strain>
    </source>
</reference>
<dbReference type="Gene3D" id="2.10.109.10">
    <property type="entry name" value="Umud Fragment, subunit A"/>
    <property type="match status" value="1"/>
</dbReference>
<gene>
    <name evidence="13 19" type="primary">lexA</name>
    <name evidence="19" type="ORF">EFK07_06855</name>
    <name evidence="17" type="ORF">HB13667_19720</name>
    <name evidence="18" type="ORF">IR015_19520</name>
</gene>
<name>A0A059UYD7_PSEPU</name>
<dbReference type="InterPro" id="IPR015927">
    <property type="entry name" value="Peptidase_S24_S26A/B/C"/>
</dbReference>
<evidence type="ECO:0000256" key="9">
    <source>
        <dbReference type="ARBA" id="ARBA00023125"/>
    </source>
</evidence>
<evidence type="ECO:0000256" key="4">
    <source>
        <dbReference type="ARBA" id="ARBA00022705"/>
    </source>
</evidence>
<feature type="site" description="Cleavage; by autolysis" evidence="13">
    <location>
        <begin position="91"/>
        <end position="92"/>
    </location>
</feature>
<feature type="DNA-binding region" description="H-T-H motif" evidence="13">
    <location>
        <begin position="31"/>
        <end position="51"/>
    </location>
</feature>
<evidence type="ECO:0000313" key="19">
    <source>
        <dbReference type="EMBL" id="RNF92264.1"/>
    </source>
</evidence>
<dbReference type="Proteomes" id="UP000639504">
    <property type="component" value="Unassembled WGS sequence"/>
</dbReference>
<dbReference type="GO" id="GO:0006508">
    <property type="term" value="P:proteolysis"/>
    <property type="evidence" value="ECO:0007669"/>
    <property type="project" value="InterPro"/>
</dbReference>
<comment type="function">
    <text evidence="13">Represses a number of genes involved in the response to DNA damage (SOS response), including recA and lexA. In the presence of single-stranded DNA, RecA interacts with LexA causing an autocatalytic cleavage which disrupts the DNA-binding part of LexA, leading to derepression of the SOS regulon and eventually DNA repair.</text>
</comment>
<proteinExistence type="inferred from homology"/>
<evidence type="ECO:0000256" key="5">
    <source>
        <dbReference type="ARBA" id="ARBA00022763"/>
    </source>
</evidence>
<dbReference type="InterPro" id="IPR006200">
    <property type="entry name" value="LexA"/>
</dbReference>
<comment type="similarity">
    <text evidence="1 13 14">Belongs to the peptidase S24 family.</text>
</comment>
<feature type="active site" description="For autocatalytic cleavage activity" evidence="13">
    <location>
        <position position="126"/>
    </location>
</feature>
<dbReference type="Gene3D" id="1.10.10.10">
    <property type="entry name" value="Winged helix-like DNA-binding domain superfamily/Winged helix DNA-binding domain"/>
    <property type="match status" value="1"/>
</dbReference>
<evidence type="ECO:0000259" key="15">
    <source>
        <dbReference type="Pfam" id="PF00717"/>
    </source>
</evidence>
<keyword evidence="4 13" id="KW-0235">DNA replication</keyword>
<dbReference type="InterPro" id="IPR006197">
    <property type="entry name" value="Peptidase_S24_LexA"/>
</dbReference>
<dbReference type="KEGG" id="ppud:DW66_3071"/>
<keyword evidence="8 13" id="KW-0805">Transcription regulation</keyword>
<dbReference type="GO" id="GO:0045892">
    <property type="term" value="P:negative regulation of DNA-templated transcription"/>
    <property type="evidence" value="ECO:0007669"/>
    <property type="project" value="UniProtKB-UniRule"/>
</dbReference>
<keyword evidence="5 13" id="KW-0227">DNA damage</keyword>
<evidence type="ECO:0000256" key="6">
    <source>
        <dbReference type="ARBA" id="ARBA00022801"/>
    </source>
</evidence>
<evidence type="ECO:0000313" key="17">
    <source>
        <dbReference type="EMBL" id="KPM61354.1"/>
    </source>
</evidence>
<comment type="caution">
    <text evidence="19">The sequence shown here is derived from an EMBL/GenBank/DDBJ whole genome shotgun (WGS) entry which is preliminary data.</text>
</comment>
<dbReference type="Pfam" id="PF01726">
    <property type="entry name" value="LexA_DNA_bind"/>
    <property type="match status" value="1"/>
</dbReference>
<dbReference type="GO" id="GO:0006281">
    <property type="term" value="P:DNA repair"/>
    <property type="evidence" value="ECO:0007669"/>
    <property type="project" value="UniProtKB-UniRule"/>
</dbReference>
<evidence type="ECO:0000313" key="21">
    <source>
        <dbReference type="Proteomes" id="UP000278162"/>
    </source>
</evidence>
<dbReference type="CDD" id="cd06529">
    <property type="entry name" value="S24_LexA-like"/>
    <property type="match status" value="1"/>
</dbReference>
<dbReference type="GO" id="GO:0003677">
    <property type="term" value="F:DNA binding"/>
    <property type="evidence" value="ECO:0007669"/>
    <property type="project" value="UniProtKB-UniRule"/>
</dbReference>
<keyword evidence="11 13" id="KW-0234">DNA repair</keyword>
<dbReference type="GO" id="GO:0006260">
    <property type="term" value="P:DNA replication"/>
    <property type="evidence" value="ECO:0007669"/>
    <property type="project" value="UniProtKB-UniRule"/>
</dbReference>
<reference evidence="17 20" key="1">
    <citation type="submission" date="2015-10" db="EMBL/GenBank/DDBJ databases">
        <title>Pseudomonas putida clinical strains.</title>
        <authorList>
            <person name="Molina L."/>
            <person name="Udaondo Z."/>
        </authorList>
    </citation>
    <scope>NUCLEOTIDE SEQUENCE [LARGE SCALE GENOMIC DNA]</scope>
    <source>
        <strain evidence="17 20">HB13667</strain>
    </source>
</reference>
<dbReference type="Proteomes" id="UP000050437">
    <property type="component" value="Unassembled WGS sequence"/>
</dbReference>
<evidence type="ECO:0000313" key="20">
    <source>
        <dbReference type="Proteomes" id="UP000050437"/>
    </source>
</evidence>
<dbReference type="RefSeq" id="WP_025339260.1">
    <property type="nucleotide sequence ID" value="NZ_BSKK01000006.1"/>
</dbReference>
<evidence type="ECO:0000256" key="12">
    <source>
        <dbReference type="ARBA" id="ARBA00023236"/>
    </source>
</evidence>
<organism evidence="19 21">
    <name type="scientific">Pseudomonas putida</name>
    <name type="common">Arthrobacter siderocapsulatus</name>
    <dbReference type="NCBI Taxonomy" id="303"/>
    <lineage>
        <taxon>Bacteria</taxon>
        <taxon>Pseudomonadati</taxon>
        <taxon>Pseudomonadota</taxon>
        <taxon>Gammaproteobacteria</taxon>
        <taxon>Pseudomonadales</taxon>
        <taxon>Pseudomonadaceae</taxon>
        <taxon>Pseudomonas</taxon>
    </lineage>
</organism>
<evidence type="ECO:0000256" key="2">
    <source>
        <dbReference type="ARBA" id="ARBA00011738"/>
    </source>
</evidence>
<dbReference type="EC" id="3.4.21.88" evidence="13"/>
<reference evidence="19 21" key="2">
    <citation type="submission" date="2018-10" db="EMBL/GenBank/DDBJ databases">
        <title>An outbreak of IMP-63 producing strain in France.</title>
        <authorList>
            <person name="Bour M."/>
            <person name="Liapis E."/>
            <person name="Plesiat P."/>
        </authorList>
    </citation>
    <scope>NUCLEOTIDE SEQUENCE [LARGE SCALE GENOMIC DNA]</scope>
    <source>
        <strain evidence="19 21">12917</strain>
    </source>
</reference>
<dbReference type="InterPro" id="IPR036388">
    <property type="entry name" value="WH-like_DNA-bd_sf"/>
</dbReference>
<dbReference type="GO" id="GO:0004252">
    <property type="term" value="F:serine-type endopeptidase activity"/>
    <property type="evidence" value="ECO:0007669"/>
    <property type="project" value="UniProtKB-UniRule"/>
</dbReference>
<dbReference type="GeneID" id="97168342"/>
<dbReference type="OrthoDB" id="9802364at2"/>
<dbReference type="AlphaFoldDB" id="A0A059UYD7"/>
<dbReference type="FunFam" id="2.10.109.10:FF:000001">
    <property type="entry name" value="LexA repressor"/>
    <property type="match status" value="1"/>
</dbReference>
<dbReference type="NCBIfam" id="TIGR00498">
    <property type="entry name" value="lexA"/>
    <property type="match status" value="1"/>
</dbReference>
<evidence type="ECO:0000256" key="7">
    <source>
        <dbReference type="ARBA" id="ARBA00022813"/>
    </source>
</evidence>
<keyword evidence="7 13" id="KW-0068">Autocatalytic cleavage</keyword>
<comment type="subunit">
    <text evidence="2 13">Homodimer.</text>
</comment>
<feature type="domain" description="LexA repressor DNA-binding" evidence="16">
    <location>
        <begin position="4"/>
        <end position="68"/>
    </location>
</feature>
<dbReference type="EMBL" id="RJAI01000015">
    <property type="protein sequence ID" value="RNF92264.1"/>
    <property type="molecule type" value="Genomic_DNA"/>
</dbReference>
<dbReference type="InterPro" id="IPR006199">
    <property type="entry name" value="LexA_DNA-bd_dom"/>
</dbReference>
<keyword evidence="9 13" id="KW-0238">DNA-binding</keyword>
<dbReference type="GO" id="GO:0009432">
    <property type="term" value="P:SOS response"/>
    <property type="evidence" value="ECO:0007669"/>
    <property type="project" value="UniProtKB-UniRule"/>
</dbReference>
<dbReference type="PANTHER" id="PTHR33516">
    <property type="entry name" value="LEXA REPRESSOR"/>
    <property type="match status" value="1"/>
</dbReference>
<feature type="domain" description="Peptidase S24/S26A/S26B/S26C" evidence="15">
    <location>
        <begin position="84"/>
        <end position="198"/>
    </location>
</feature>
<keyword evidence="3 13" id="KW-0678">Repressor</keyword>
<feature type="active site" description="For autocatalytic cleavage activity" evidence="13">
    <location>
        <position position="163"/>
    </location>
</feature>
<dbReference type="InterPro" id="IPR036390">
    <property type="entry name" value="WH_DNA-bd_sf"/>
</dbReference>
<protein>
    <recommendedName>
        <fullName evidence="13">LexA repressor</fullName>
        <ecNumber evidence="13">3.4.21.88</ecNumber>
    </recommendedName>
</protein>
<dbReference type="FunFam" id="1.10.10.10:FF:000009">
    <property type="entry name" value="LexA repressor"/>
    <property type="match status" value="1"/>
</dbReference>
<comment type="catalytic activity">
    <reaction evidence="13">
        <text>Hydrolysis of Ala-|-Gly bond in repressor LexA.</text>
        <dbReference type="EC" id="3.4.21.88"/>
    </reaction>
</comment>
<dbReference type="SUPFAM" id="SSF46785">
    <property type="entry name" value="Winged helix' DNA-binding domain"/>
    <property type="match status" value="1"/>
</dbReference>
<dbReference type="InterPro" id="IPR050077">
    <property type="entry name" value="LexA_repressor"/>
</dbReference>
<sequence length="205" mass="22940">MCSMDNLTPKRRAIFEFIRERIADHGQPPSLADIATRFGFASRSVARKHITALCQAGYIDVTPNQARGIRLAERLRRPEILEVPVLGQVAAGAPIGPDLDIHEQLLLDPSLFRRTPDYLLKVRGDSMIDDGIFDGDLVGILQQADARDGQIVVARLDGEVTIKRLQRQGGNYRLLPRNPAYAPIDVRPEQEFFIEGVFCGLLRRD</sequence>
<evidence type="ECO:0000259" key="16">
    <source>
        <dbReference type="Pfam" id="PF01726"/>
    </source>
</evidence>
<dbReference type="EMBL" id="LKKS01000115">
    <property type="protein sequence ID" value="KPM61354.1"/>
    <property type="molecule type" value="Genomic_DNA"/>
</dbReference>
<evidence type="ECO:0000256" key="3">
    <source>
        <dbReference type="ARBA" id="ARBA00022491"/>
    </source>
</evidence>
<evidence type="ECO:0000256" key="11">
    <source>
        <dbReference type="ARBA" id="ARBA00023204"/>
    </source>
</evidence>
<keyword evidence="10 13" id="KW-0804">Transcription</keyword>
<dbReference type="PATRIC" id="fig|303.167.peg.3231"/>
<dbReference type="Proteomes" id="UP000278162">
    <property type="component" value="Unassembled WGS sequence"/>
</dbReference>
<dbReference type="PRINTS" id="PR00726">
    <property type="entry name" value="LEXASERPTASE"/>
</dbReference>
<evidence type="ECO:0000256" key="8">
    <source>
        <dbReference type="ARBA" id="ARBA00023015"/>
    </source>
</evidence>
<dbReference type="PANTHER" id="PTHR33516:SF2">
    <property type="entry name" value="LEXA REPRESSOR-RELATED"/>
    <property type="match status" value="1"/>
</dbReference>
<dbReference type="EMBL" id="JADLKB010000025">
    <property type="protein sequence ID" value="MBF8737599.1"/>
    <property type="molecule type" value="Genomic_DNA"/>
</dbReference>
<dbReference type="InterPro" id="IPR036286">
    <property type="entry name" value="LexA/Signal_pep-like_sf"/>
</dbReference>
<evidence type="ECO:0000256" key="10">
    <source>
        <dbReference type="ARBA" id="ARBA00023163"/>
    </source>
</evidence>
<dbReference type="HAMAP" id="MF_00015">
    <property type="entry name" value="LexA"/>
    <property type="match status" value="1"/>
</dbReference>
<evidence type="ECO:0000256" key="13">
    <source>
        <dbReference type="HAMAP-Rule" id="MF_00015"/>
    </source>
</evidence>
<dbReference type="SUPFAM" id="SSF51306">
    <property type="entry name" value="LexA/Signal peptidase"/>
    <property type="match status" value="1"/>
</dbReference>
<dbReference type="Pfam" id="PF00717">
    <property type="entry name" value="Peptidase_S24"/>
    <property type="match status" value="1"/>
</dbReference>
<accession>A0A059UYD7</accession>
<evidence type="ECO:0000313" key="18">
    <source>
        <dbReference type="EMBL" id="MBF8737599.1"/>
    </source>
</evidence>
<keyword evidence="12 13" id="KW-0742">SOS response</keyword>
<keyword evidence="6 13" id="KW-0378">Hydrolase</keyword>
<evidence type="ECO:0000256" key="1">
    <source>
        <dbReference type="ARBA" id="ARBA00007484"/>
    </source>
</evidence>
<evidence type="ECO:0000256" key="14">
    <source>
        <dbReference type="RuleBase" id="RU003991"/>
    </source>
</evidence>
<dbReference type="MEROPS" id="S24.001"/>
<dbReference type="InterPro" id="IPR039418">
    <property type="entry name" value="LexA-like"/>
</dbReference>